<dbReference type="Proteomes" id="UP000271889">
    <property type="component" value="Unassembled WGS sequence"/>
</dbReference>
<evidence type="ECO:0000313" key="1">
    <source>
        <dbReference type="EMBL" id="VDK52333.1"/>
    </source>
</evidence>
<dbReference type="AlphaFoldDB" id="A0A3P6R9K4"/>
<keyword evidence="2" id="KW-1185">Reference proteome</keyword>
<gene>
    <name evidence="1" type="ORF">CGOC_LOCUS2325</name>
</gene>
<sequence>MELFQICVAAVAGSFHETNCSLDYYTKARLPKEKFGISDRQREELIDYLGRGPAHKKRTKLYCPNDDLICSILWFTAERVWNGVSNDLPPKRLWYNCGNEMIAHLARDEMYRKAKKAKKSLSDFAELKESAKELQVDLSEKLGDLGMRKLTAIKK</sequence>
<organism evidence="1 2">
    <name type="scientific">Cylicostephanus goldi</name>
    <name type="common">Nematode worm</name>
    <dbReference type="NCBI Taxonomy" id="71465"/>
    <lineage>
        <taxon>Eukaryota</taxon>
        <taxon>Metazoa</taxon>
        <taxon>Ecdysozoa</taxon>
        <taxon>Nematoda</taxon>
        <taxon>Chromadorea</taxon>
        <taxon>Rhabditida</taxon>
        <taxon>Rhabditina</taxon>
        <taxon>Rhabditomorpha</taxon>
        <taxon>Strongyloidea</taxon>
        <taxon>Strongylidae</taxon>
        <taxon>Cylicostephanus</taxon>
    </lineage>
</organism>
<evidence type="ECO:0000313" key="2">
    <source>
        <dbReference type="Proteomes" id="UP000271889"/>
    </source>
</evidence>
<name>A0A3P6R9K4_CYLGO</name>
<accession>A0A3P6R9K4</accession>
<reference evidence="1 2" key="1">
    <citation type="submission" date="2018-11" db="EMBL/GenBank/DDBJ databases">
        <authorList>
            <consortium name="Pathogen Informatics"/>
        </authorList>
    </citation>
    <scope>NUCLEOTIDE SEQUENCE [LARGE SCALE GENOMIC DNA]</scope>
</reference>
<protein>
    <submittedName>
        <fullName evidence="1">Uncharacterized protein</fullName>
    </submittedName>
</protein>
<proteinExistence type="predicted"/>
<dbReference type="EMBL" id="UYRV01005138">
    <property type="protein sequence ID" value="VDK52333.1"/>
    <property type="molecule type" value="Genomic_DNA"/>
</dbReference>